<accession>A0ABQ4G3E7</accession>
<feature type="compositionally biased region" description="Basic and acidic residues" evidence="1">
    <location>
        <begin position="56"/>
        <end position="71"/>
    </location>
</feature>
<comment type="caution">
    <text evidence="2">The sequence shown here is derived from an EMBL/GenBank/DDBJ whole genome shotgun (WGS) entry which is preliminary data.</text>
</comment>
<keyword evidence="3" id="KW-1185">Reference proteome</keyword>
<protein>
    <recommendedName>
        <fullName evidence="4">PASTA domain-containing protein</fullName>
    </recommendedName>
</protein>
<sequence>MQALNAWLAGHDHGLLLQGPDPDGPDPVMHGVVVSQAPPPGTRLHRWATVTVWVRHDPGDPGGVREPRRPVSPEGALESELPEG</sequence>
<dbReference type="Proteomes" id="UP000603904">
    <property type="component" value="Unassembled WGS sequence"/>
</dbReference>
<name>A0ABQ4G3E7_9ACTN</name>
<feature type="region of interest" description="Disordered" evidence="1">
    <location>
        <begin position="56"/>
        <end position="84"/>
    </location>
</feature>
<proteinExistence type="predicted"/>
<dbReference type="CDD" id="cd06577">
    <property type="entry name" value="PASTA_pknB"/>
    <property type="match status" value="1"/>
</dbReference>
<reference evidence="2 3" key="1">
    <citation type="submission" date="2021-01" db="EMBL/GenBank/DDBJ databases">
        <title>Whole genome shotgun sequence of Microbispora corallina NBRC 16416.</title>
        <authorList>
            <person name="Komaki H."/>
            <person name="Tamura T."/>
        </authorList>
    </citation>
    <scope>NUCLEOTIDE SEQUENCE [LARGE SCALE GENOMIC DNA]</scope>
    <source>
        <strain evidence="2 3">NBRC 16416</strain>
    </source>
</reference>
<dbReference type="Gene3D" id="3.30.10.20">
    <property type="match status" value="1"/>
</dbReference>
<organism evidence="2 3">
    <name type="scientific">Microbispora corallina</name>
    <dbReference type="NCBI Taxonomy" id="83302"/>
    <lineage>
        <taxon>Bacteria</taxon>
        <taxon>Bacillati</taxon>
        <taxon>Actinomycetota</taxon>
        <taxon>Actinomycetes</taxon>
        <taxon>Streptosporangiales</taxon>
        <taxon>Streptosporangiaceae</taxon>
        <taxon>Microbispora</taxon>
    </lineage>
</organism>
<evidence type="ECO:0000313" key="3">
    <source>
        <dbReference type="Proteomes" id="UP000603904"/>
    </source>
</evidence>
<evidence type="ECO:0000313" key="2">
    <source>
        <dbReference type="EMBL" id="GIH41587.1"/>
    </source>
</evidence>
<evidence type="ECO:0000256" key="1">
    <source>
        <dbReference type="SAM" id="MobiDB-lite"/>
    </source>
</evidence>
<dbReference type="EMBL" id="BOOC01000023">
    <property type="protein sequence ID" value="GIH41587.1"/>
    <property type="molecule type" value="Genomic_DNA"/>
</dbReference>
<gene>
    <name evidence="2" type="ORF">Mco01_45870</name>
</gene>
<dbReference type="RefSeq" id="WP_204058920.1">
    <property type="nucleotide sequence ID" value="NZ_BAAAGP010000031.1"/>
</dbReference>
<evidence type="ECO:0008006" key="4">
    <source>
        <dbReference type="Google" id="ProtNLM"/>
    </source>
</evidence>
<dbReference type="InterPro" id="IPR005543">
    <property type="entry name" value="PASTA_dom"/>
</dbReference>